<dbReference type="EnsemblPlants" id="AET3Gv20649100.3">
    <property type="protein sequence ID" value="AET3Gv20649100.3"/>
    <property type="gene ID" value="AET3Gv20649100"/>
</dbReference>
<reference evidence="2" key="3">
    <citation type="journal article" date="2017" name="Nature">
        <title>Genome sequence of the progenitor of the wheat D genome Aegilops tauschii.</title>
        <authorList>
            <person name="Luo M.C."/>
            <person name="Gu Y.Q."/>
            <person name="Puiu D."/>
            <person name="Wang H."/>
            <person name="Twardziok S.O."/>
            <person name="Deal K.R."/>
            <person name="Huo N."/>
            <person name="Zhu T."/>
            <person name="Wang L."/>
            <person name="Wang Y."/>
            <person name="McGuire P.E."/>
            <person name="Liu S."/>
            <person name="Long H."/>
            <person name="Ramasamy R.K."/>
            <person name="Rodriguez J.C."/>
            <person name="Van S.L."/>
            <person name="Yuan L."/>
            <person name="Wang Z."/>
            <person name="Xia Z."/>
            <person name="Xiao L."/>
            <person name="Anderson O.D."/>
            <person name="Ouyang S."/>
            <person name="Liang Y."/>
            <person name="Zimin A.V."/>
            <person name="Pertea G."/>
            <person name="Qi P."/>
            <person name="Bennetzen J.L."/>
            <person name="Dai X."/>
            <person name="Dawson M.W."/>
            <person name="Muller H.G."/>
            <person name="Kugler K."/>
            <person name="Rivarola-Duarte L."/>
            <person name="Spannagl M."/>
            <person name="Mayer K.F.X."/>
            <person name="Lu F.H."/>
            <person name="Bevan M.W."/>
            <person name="Leroy P."/>
            <person name="Li P."/>
            <person name="You F.M."/>
            <person name="Sun Q."/>
            <person name="Liu Z."/>
            <person name="Lyons E."/>
            <person name="Wicker T."/>
            <person name="Salzberg S.L."/>
            <person name="Devos K.M."/>
            <person name="Dvorak J."/>
        </authorList>
    </citation>
    <scope>NUCLEOTIDE SEQUENCE [LARGE SCALE GENOMIC DNA]</scope>
    <source>
        <strain evidence="2">cv. AL8/78</strain>
    </source>
</reference>
<feature type="compositionally biased region" description="Pro residues" evidence="1">
    <location>
        <begin position="88"/>
        <end position="101"/>
    </location>
</feature>
<organism evidence="2 3">
    <name type="scientific">Aegilops tauschii subsp. strangulata</name>
    <name type="common">Goatgrass</name>
    <dbReference type="NCBI Taxonomy" id="200361"/>
    <lineage>
        <taxon>Eukaryota</taxon>
        <taxon>Viridiplantae</taxon>
        <taxon>Streptophyta</taxon>
        <taxon>Embryophyta</taxon>
        <taxon>Tracheophyta</taxon>
        <taxon>Spermatophyta</taxon>
        <taxon>Magnoliopsida</taxon>
        <taxon>Liliopsida</taxon>
        <taxon>Poales</taxon>
        <taxon>Poaceae</taxon>
        <taxon>BOP clade</taxon>
        <taxon>Pooideae</taxon>
        <taxon>Triticodae</taxon>
        <taxon>Triticeae</taxon>
        <taxon>Triticinae</taxon>
        <taxon>Aegilops</taxon>
    </lineage>
</organism>
<accession>A0A453FDV7</accession>
<sequence length="176" mass="18951">SPGFPPGRPAIPRTKPVRTDASPTAWTGTEPPYFSLSRRLALSSLLVPGPQLSTPSQLLPPPSPGLARTLLDRRLPSTYHTYHHTYRPSPPLPLSPAPSNPPASAIEPCPPIRIRSRRATPSAEAKRAASGSPPPPPPPSALRRWCWIGVEIHLDLFLLLLVSRPSLPSLSGFVSL</sequence>
<protein>
    <submittedName>
        <fullName evidence="2">Uncharacterized protein</fullName>
    </submittedName>
</protein>
<evidence type="ECO:0000313" key="2">
    <source>
        <dbReference type="EnsemblPlants" id="AET3Gv20649100.3"/>
    </source>
</evidence>
<evidence type="ECO:0000313" key="3">
    <source>
        <dbReference type="Proteomes" id="UP000015105"/>
    </source>
</evidence>
<reference evidence="3" key="1">
    <citation type="journal article" date="2014" name="Science">
        <title>Ancient hybridizations among the ancestral genomes of bread wheat.</title>
        <authorList>
            <consortium name="International Wheat Genome Sequencing Consortium,"/>
            <person name="Marcussen T."/>
            <person name="Sandve S.R."/>
            <person name="Heier L."/>
            <person name="Spannagl M."/>
            <person name="Pfeifer M."/>
            <person name="Jakobsen K.S."/>
            <person name="Wulff B.B."/>
            <person name="Steuernagel B."/>
            <person name="Mayer K.F."/>
            <person name="Olsen O.A."/>
        </authorList>
    </citation>
    <scope>NUCLEOTIDE SEQUENCE [LARGE SCALE GENOMIC DNA]</scope>
    <source>
        <strain evidence="3">cv. AL8/78</strain>
    </source>
</reference>
<name>A0A453FDV7_AEGTS</name>
<proteinExistence type="predicted"/>
<keyword evidence="3" id="KW-1185">Reference proteome</keyword>
<reference evidence="2" key="4">
    <citation type="submission" date="2019-03" db="UniProtKB">
        <authorList>
            <consortium name="EnsemblPlants"/>
        </authorList>
    </citation>
    <scope>IDENTIFICATION</scope>
</reference>
<dbReference type="AlphaFoldDB" id="A0A453FDV7"/>
<reference evidence="2" key="5">
    <citation type="journal article" date="2021" name="G3 (Bethesda)">
        <title>Aegilops tauschii genome assembly Aet v5.0 features greater sequence contiguity and improved annotation.</title>
        <authorList>
            <person name="Wang L."/>
            <person name="Zhu T."/>
            <person name="Rodriguez J.C."/>
            <person name="Deal K.R."/>
            <person name="Dubcovsky J."/>
            <person name="McGuire P.E."/>
            <person name="Lux T."/>
            <person name="Spannagl M."/>
            <person name="Mayer K.F.X."/>
            <person name="Baldrich P."/>
            <person name="Meyers B.C."/>
            <person name="Huo N."/>
            <person name="Gu Y.Q."/>
            <person name="Zhou H."/>
            <person name="Devos K.M."/>
            <person name="Bennetzen J.L."/>
            <person name="Unver T."/>
            <person name="Budak H."/>
            <person name="Gulick P.J."/>
            <person name="Galiba G."/>
            <person name="Kalapos B."/>
            <person name="Nelson D.R."/>
            <person name="Li P."/>
            <person name="You F.M."/>
            <person name="Luo M.C."/>
            <person name="Dvorak J."/>
        </authorList>
    </citation>
    <scope>NUCLEOTIDE SEQUENCE [LARGE SCALE GENOMIC DNA]</scope>
    <source>
        <strain evidence="2">cv. AL8/78</strain>
    </source>
</reference>
<dbReference type="Gramene" id="AET3Gv20649100.3">
    <property type="protein sequence ID" value="AET3Gv20649100.3"/>
    <property type="gene ID" value="AET3Gv20649100"/>
</dbReference>
<feature type="region of interest" description="Disordered" evidence="1">
    <location>
        <begin position="1"/>
        <end position="32"/>
    </location>
</feature>
<evidence type="ECO:0000256" key="1">
    <source>
        <dbReference type="SAM" id="MobiDB-lite"/>
    </source>
</evidence>
<feature type="compositionally biased region" description="Low complexity" evidence="1">
    <location>
        <begin position="48"/>
        <end position="57"/>
    </location>
</feature>
<feature type="region of interest" description="Disordered" evidence="1">
    <location>
        <begin position="48"/>
        <end position="139"/>
    </location>
</feature>
<dbReference type="Proteomes" id="UP000015105">
    <property type="component" value="Chromosome 3D"/>
</dbReference>
<reference evidence="3" key="2">
    <citation type="journal article" date="2017" name="Nat. Plants">
        <title>The Aegilops tauschii genome reveals multiple impacts of transposons.</title>
        <authorList>
            <person name="Zhao G."/>
            <person name="Zou C."/>
            <person name="Li K."/>
            <person name="Wang K."/>
            <person name="Li T."/>
            <person name="Gao L."/>
            <person name="Zhang X."/>
            <person name="Wang H."/>
            <person name="Yang Z."/>
            <person name="Liu X."/>
            <person name="Jiang W."/>
            <person name="Mao L."/>
            <person name="Kong X."/>
            <person name="Jiao Y."/>
            <person name="Jia J."/>
        </authorList>
    </citation>
    <scope>NUCLEOTIDE SEQUENCE [LARGE SCALE GENOMIC DNA]</scope>
    <source>
        <strain evidence="3">cv. AL8/78</strain>
    </source>
</reference>